<name>A0AAW5K9X5_9BACT</name>
<sequence>MKVHTTGFPGLIFIEPRIFGDSRGWFYESWNKERYAEIGITDDFVQDNVSFSSYGVLRGLHYQKPYTQGKLVSVLQGKVWDVVVDLRKSSPTFGKWQGFTLTGEGKEQLYVPKGFAHGFCVLSETTLFQYKCTDKYSPESEQGVMWNDETLNIPWPVENPVISEKDTRHPMFHALTDDLLFD</sequence>
<evidence type="ECO:0000313" key="5">
    <source>
        <dbReference type="Proteomes" id="UP001205919"/>
    </source>
</evidence>
<dbReference type="Proteomes" id="UP001205919">
    <property type="component" value="Unassembled WGS sequence"/>
</dbReference>
<proteinExistence type="inferred from homology"/>
<dbReference type="InterPro" id="IPR014710">
    <property type="entry name" value="RmlC-like_jellyroll"/>
</dbReference>
<feature type="active site" description="Proton acceptor" evidence="1">
    <location>
        <position position="61"/>
    </location>
</feature>
<dbReference type="CDD" id="cd00438">
    <property type="entry name" value="cupin_RmlC"/>
    <property type="match status" value="1"/>
</dbReference>
<dbReference type="GO" id="GO:0008830">
    <property type="term" value="F:dTDP-4-dehydrorhamnose 3,5-epimerase activity"/>
    <property type="evidence" value="ECO:0007669"/>
    <property type="project" value="UniProtKB-UniRule"/>
</dbReference>
<organism evidence="4 5">
    <name type="scientific">Cloacibacillus evryensis</name>
    <dbReference type="NCBI Taxonomy" id="508460"/>
    <lineage>
        <taxon>Bacteria</taxon>
        <taxon>Thermotogati</taxon>
        <taxon>Synergistota</taxon>
        <taxon>Synergistia</taxon>
        <taxon>Synergistales</taxon>
        <taxon>Synergistaceae</taxon>
        <taxon>Cloacibacillus</taxon>
    </lineage>
</organism>
<dbReference type="NCBIfam" id="TIGR01221">
    <property type="entry name" value="rmlC"/>
    <property type="match status" value="1"/>
</dbReference>
<dbReference type="Pfam" id="PF00908">
    <property type="entry name" value="dTDP_sugar_isom"/>
    <property type="match status" value="1"/>
</dbReference>
<protein>
    <recommendedName>
        <fullName evidence="3">dTDP-4-dehydrorhamnose 3,5-epimerase</fullName>
        <ecNumber evidence="3">5.1.3.13</ecNumber>
    </recommendedName>
    <alternativeName>
        <fullName evidence="3">Thymidine diphospho-4-keto-rhamnose 3,5-epimerase</fullName>
    </alternativeName>
</protein>
<dbReference type="Gene3D" id="2.60.120.10">
    <property type="entry name" value="Jelly Rolls"/>
    <property type="match status" value="1"/>
</dbReference>
<dbReference type="PANTHER" id="PTHR21047:SF2">
    <property type="entry name" value="THYMIDINE DIPHOSPHO-4-KETO-RHAMNOSE 3,5-EPIMERASE"/>
    <property type="match status" value="1"/>
</dbReference>
<dbReference type="EC" id="5.1.3.13" evidence="3"/>
<dbReference type="SUPFAM" id="SSF51182">
    <property type="entry name" value="RmlC-like cupins"/>
    <property type="match status" value="1"/>
</dbReference>
<dbReference type="RefSeq" id="WP_256181981.1">
    <property type="nucleotide sequence ID" value="NZ_JANFYT010000018.1"/>
</dbReference>
<comment type="subunit">
    <text evidence="3">Homodimer.</text>
</comment>
<dbReference type="GO" id="GO:0019305">
    <property type="term" value="P:dTDP-rhamnose biosynthetic process"/>
    <property type="evidence" value="ECO:0007669"/>
    <property type="project" value="UniProtKB-UniRule"/>
</dbReference>
<dbReference type="PANTHER" id="PTHR21047">
    <property type="entry name" value="DTDP-6-DEOXY-D-GLUCOSE-3,5 EPIMERASE"/>
    <property type="match status" value="1"/>
</dbReference>
<evidence type="ECO:0000256" key="1">
    <source>
        <dbReference type="PIRSR" id="PIRSR600888-1"/>
    </source>
</evidence>
<evidence type="ECO:0000313" key="4">
    <source>
        <dbReference type="EMBL" id="MCQ4814648.1"/>
    </source>
</evidence>
<gene>
    <name evidence="4" type="primary">rfbC</name>
    <name evidence="4" type="ORF">NE630_09430</name>
</gene>
<keyword evidence="5" id="KW-1185">Reference proteome</keyword>
<dbReference type="EMBL" id="JANFYT010000018">
    <property type="protein sequence ID" value="MCQ4814648.1"/>
    <property type="molecule type" value="Genomic_DNA"/>
</dbReference>
<dbReference type="InterPro" id="IPR011051">
    <property type="entry name" value="RmlC_Cupin_sf"/>
</dbReference>
<comment type="function">
    <text evidence="3">Catalyzes the epimerization of the C3' and C5'positions of dTDP-6-deoxy-D-xylo-4-hexulose, forming dTDP-6-deoxy-L-lyxo-4-hexulose.</text>
</comment>
<comment type="caution">
    <text evidence="4">The sequence shown here is derived from an EMBL/GenBank/DDBJ whole genome shotgun (WGS) entry which is preliminary data.</text>
</comment>
<accession>A0AAW5K9X5</accession>
<comment type="pathway">
    <text evidence="3">Carbohydrate biosynthesis; dTDP-L-rhamnose biosynthesis.</text>
</comment>
<evidence type="ECO:0000256" key="2">
    <source>
        <dbReference type="PIRSR" id="PIRSR600888-3"/>
    </source>
</evidence>
<reference evidence="4 5" key="1">
    <citation type="submission" date="2022-06" db="EMBL/GenBank/DDBJ databases">
        <title>Isolation of gut microbiota from human fecal samples.</title>
        <authorList>
            <person name="Pamer E.G."/>
            <person name="Barat B."/>
            <person name="Waligurski E."/>
            <person name="Medina S."/>
            <person name="Paddock L."/>
            <person name="Mostad J."/>
        </authorList>
    </citation>
    <scope>NUCLEOTIDE SEQUENCE [LARGE SCALE GENOMIC DNA]</scope>
    <source>
        <strain evidence="4 5">DFI.9.90</strain>
    </source>
</reference>
<comment type="similarity">
    <text evidence="3">Belongs to the dTDP-4-dehydrorhamnose 3,5-epimerase family.</text>
</comment>
<feature type="site" description="Participates in a stacking interaction with the thymidine ring of dTDP-4-oxo-6-deoxyglucose" evidence="2">
    <location>
        <position position="136"/>
    </location>
</feature>
<dbReference type="AlphaFoldDB" id="A0AAW5K9X5"/>
<comment type="catalytic activity">
    <reaction evidence="3">
        <text>dTDP-4-dehydro-6-deoxy-alpha-D-glucose = dTDP-4-dehydro-beta-L-rhamnose</text>
        <dbReference type="Rhea" id="RHEA:16969"/>
        <dbReference type="ChEBI" id="CHEBI:57649"/>
        <dbReference type="ChEBI" id="CHEBI:62830"/>
        <dbReference type="EC" id="5.1.3.13"/>
    </reaction>
</comment>
<evidence type="ECO:0000256" key="3">
    <source>
        <dbReference type="RuleBase" id="RU364069"/>
    </source>
</evidence>
<feature type="active site" description="Proton donor" evidence="1">
    <location>
        <position position="130"/>
    </location>
</feature>
<dbReference type="InterPro" id="IPR000888">
    <property type="entry name" value="RmlC-like"/>
</dbReference>
<dbReference type="GO" id="GO:0005829">
    <property type="term" value="C:cytosol"/>
    <property type="evidence" value="ECO:0007669"/>
    <property type="project" value="TreeGrafter"/>
</dbReference>
<dbReference type="GO" id="GO:0000271">
    <property type="term" value="P:polysaccharide biosynthetic process"/>
    <property type="evidence" value="ECO:0007669"/>
    <property type="project" value="TreeGrafter"/>
</dbReference>
<keyword evidence="3 4" id="KW-0413">Isomerase</keyword>